<name>A0ABP7ZFW0_9MICO</name>
<keyword evidence="2" id="KW-0732">Signal</keyword>
<feature type="signal peptide" evidence="2">
    <location>
        <begin position="1"/>
        <end position="26"/>
    </location>
</feature>
<organism evidence="4 5">
    <name type="scientific">Gryllotalpicola daejeonensis</name>
    <dbReference type="NCBI Taxonomy" id="993087"/>
    <lineage>
        <taxon>Bacteria</taxon>
        <taxon>Bacillati</taxon>
        <taxon>Actinomycetota</taxon>
        <taxon>Actinomycetes</taxon>
        <taxon>Micrococcales</taxon>
        <taxon>Microbacteriaceae</taxon>
        <taxon>Gryllotalpicola</taxon>
    </lineage>
</organism>
<gene>
    <name evidence="4" type="ORF">GCM10022286_06920</name>
</gene>
<reference evidence="4" key="2">
    <citation type="submission" date="2023-12" db="EMBL/GenBank/DDBJ databases">
        <authorList>
            <person name="Sun Q."/>
            <person name="Inoue M."/>
        </authorList>
    </citation>
    <scope>NUCLEOTIDE SEQUENCE</scope>
    <source>
        <strain evidence="4">JCM 17590</strain>
    </source>
</reference>
<keyword evidence="5" id="KW-1185">Reference proteome</keyword>
<evidence type="ECO:0000259" key="3">
    <source>
        <dbReference type="Pfam" id="PF22504"/>
    </source>
</evidence>
<proteinExistence type="predicted"/>
<dbReference type="EMBL" id="BAABBV010000001">
    <property type="protein sequence ID" value="GAA4156535.1"/>
    <property type="molecule type" value="Genomic_DNA"/>
</dbReference>
<dbReference type="Proteomes" id="UP001415169">
    <property type="component" value="Unassembled WGS sequence"/>
</dbReference>
<dbReference type="InterPro" id="IPR054262">
    <property type="entry name" value="DUF6993"/>
</dbReference>
<evidence type="ECO:0000256" key="2">
    <source>
        <dbReference type="SAM" id="SignalP"/>
    </source>
</evidence>
<dbReference type="PROSITE" id="PS51257">
    <property type="entry name" value="PROKAR_LIPOPROTEIN"/>
    <property type="match status" value="1"/>
</dbReference>
<evidence type="ECO:0000313" key="5">
    <source>
        <dbReference type="Proteomes" id="UP001415169"/>
    </source>
</evidence>
<dbReference type="RefSeq" id="WP_344790341.1">
    <property type="nucleotide sequence ID" value="NZ_BAABBV010000001.1"/>
</dbReference>
<accession>A0ABP7ZFW0</accession>
<dbReference type="Pfam" id="PF22504">
    <property type="entry name" value="DUF6993"/>
    <property type="match status" value="1"/>
</dbReference>
<evidence type="ECO:0000313" key="4">
    <source>
        <dbReference type="EMBL" id="GAA4156535.1"/>
    </source>
</evidence>
<protein>
    <recommendedName>
        <fullName evidence="3">DUF6993 domain-containing protein</fullName>
    </recommendedName>
</protein>
<reference evidence="4" key="1">
    <citation type="journal article" date="2014" name="Int. J. Syst. Evol. Microbiol.">
        <title>Complete genome of a new Firmicutes species belonging to the dominant human colonic microbiota ('Ruminococcus bicirculans') reveals two chromosomes and a selective capacity to utilize plant glucans.</title>
        <authorList>
            <consortium name="NISC Comparative Sequencing Program"/>
            <person name="Wegmann U."/>
            <person name="Louis P."/>
            <person name="Goesmann A."/>
            <person name="Henrissat B."/>
            <person name="Duncan S.H."/>
            <person name="Flint H.J."/>
        </authorList>
    </citation>
    <scope>NUCLEOTIDE SEQUENCE</scope>
    <source>
        <strain evidence="4">JCM 17590</strain>
    </source>
</reference>
<feature type="chain" id="PRO_5046730406" description="DUF6993 domain-containing protein" evidence="2">
    <location>
        <begin position="27"/>
        <end position="161"/>
    </location>
</feature>
<evidence type="ECO:0000256" key="1">
    <source>
        <dbReference type="SAM" id="MobiDB-lite"/>
    </source>
</evidence>
<feature type="region of interest" description="Disordered" evidence="1">
    <location>
        <begin position="30"/>
        <end position="56"/>
    </location>
</feature>
<comment type="caution">
    <text evidence="4">The sequence shown here is derived from an EMBL/GenBank/DDBJ whole genome shotgun (WGS) entry which is preliminary data.</text>
</comment>
<feature type="domain" description="DUF6993" evidence="3">
    <location>
        <begin position="74"/>
        <end position="155"/>
    </location>
</feature>
<sequence>MQFGRVAVVGASAVLALTLAGCTAAAAPQGAAPTQTSWSEEPSTGGDSGTGATTFDAKGTAASNRAAFDAAITRVVAKNAKASGSAVAASLKSAGFPMNATQITASKTSADLQPGSIMVGVKVGADCLVGQWGSAVDGYHSTITPVLASGGCLIGGIPPVG</sequence>